<evidence type="ECO:0000256" key="18">
    <source>
        <dbReference type="SAM" id="Phobius"/>
    </source>
</evidence>
<dbReference type="GO" id="GO:0016787">
    <property type="term" value="F:hydrolase activity"/>
    <property type="evidence" value="ECO:0007669"/>
    <property type="project" value="UniProtKB-KW"/>
</dbReference>
<evidence type="ECO:0000256" key="6">
    <source>
        <dbReference type="ARBA" id="ARBA00022640"/>
    </source>
</evidence>
<evidence type="ECO:0000313" key="21">
    <source>
        <dbReference type="Proteomes" id="UP000225706"/>
    </source>
</evidence>
<keyword evidence="4" id="KW-0813">Transport</keyword>
<keyword evidence="15" id="KW-0342">GTP-binding</keyword>
<evidence type="ECO:0000256" key="12">
    <source>
        <dbReference type="ARBA" id="ARBA00022842"/>
    </source>
</evidence>
<dbReference type="Gene3D" id="3.40.50.300">
    <property type="entry name" value="P-loop containing nucleotide triphosphate hydrolases"/>
    <property type="match status" value="2"/>
</dbReference>
<comment type="similarity">
    <text evidence="3">Belongs to the TRAFAC class TrmE-Era-EngA-EngB-Septin-like GTPase superfamily. AIG1/Toc34/Toc159-like paraseptin GTPase family. IAN subfamily.</text>
</comment>
<dbReference type="InterPro" id="IPR045058">
    <property type="entry name" value="GIMA/IAN/Toc"/>
</dbReference>
<evidence type="ECO:0000256" key="8">
    <source>
        <dbReference type="ARBA" id="ARBA00022723"/>
    </source>
</evidence>
<evidence type="ECO:0000256" key="17">
    <source>
        <dbReference type="ARBA" id="ARBA00024013"/>
    </source>
</evidence>
<gene>
    <name evidence="20" type="primary">TOC34</name>
    <name evidence="20" type="ORF">AWC38_SpisGene23057</name>
</gene>
<evidence type="ECO:0000256" key="14">
    <source>
        <dbReference type="ARBA" id="ARBA00022989"/>
    </source>
</evidence>
<evidence type="ECO:0000256" key="10">
    <source>
        <dbReference type="ARBA" id="ARBA00022801"/>
    </source>
</evidence>
<dbReference type="AlphaFoldDB" id="A0A2B4R5J5"/>
<dbReference type="Pfam" id="PF04548">
    <property type="entry name" value="AIG1"/>
    <property type="match status" value="2"/>
</dbReference>
<evidence type="ECO:0000313" key="20">
    <source>
        <dbReference type="EMBL" id="PFX12911.1"/>
    </source>
</evidence>
<evidence type="ECO:0000256" key="9">
    <source>
        <dbReference type="ARBA" id="ARBA00022741"/>
    </source>
</evidence>
<dbReference type="Proteomes" id="UP000225706">
    <property type="component" value="Unassembled WGS sequence"/>
</dbReference>
<comment type="cofactor">
    <cofactor evidence="1">
        <name>Mg(2+)</name>
        <dbReference type="ChEBI" id="CHEBI:18420"/>
    </cofactor>
</comment>
<organism evidence="20 21">
    <name type="scientific">Stylophora pistillata</name>
    <name type="common">Smooth cauliflower coral</name>
    <dbReference type="NCBI Taxonomy" id="50429"/>
    <lineage>
        <taxon>Eukaryota</taxon>
        <taxon>Metazoa</taxon>
        <taxon>Cnidaria</taxon>
        <taxon>Anthozoa</taxon>
        <taxon>Hexacorallia</taxon>
        <taxon>Scleractinia</taxon>
        <taxon>Astrocoeniina</taxon>
        <taxon>Pocilloporidae</taxon>
        <taxon>Stylophora</taxon>
    </lineage>
</organism>
<keyword evidence="10" id="KW-0378">Hydrolase</keyword>
<comment type="caution">
    <text evidence="20">The sequence shown here is derived from an EMBL/GenBank/DDBJ whole genome shotgun (WGS) entry which is preliminary data.</text>
</comment>
<name>A0A2B4R5J5_STYPI</name>
<evidence type="ECO:0000256" key="7">
    <source>
        <dbReference type="ARBA" id="ARBA00022692"/>
    </source>
</evidence>
<keyword evidence="13" id="KW-0653">Protein transport</keyword>
<dbReference type="GO" id="GO:0015031">
    <property type="term" value="P:protein transport"/>
    <property type="evidence" value="ECO:0007669"/>
    <property type="project" value="UniProtKB-KW"/>
</dbReference>
<evidence type="ECO:0000256" key="16">
    <source>
        <dbReference type="ARBA" id="ARBA00023136"/>
    </source>
</evidence>
<keyword evidence="7 18" id="KW-0812">Transmembrane</keyword>
<keyword evidence="16 18" id="KW-0472">Membrane</keyword>
<evidence type="ECO:0000256" key="4">
    <source>
        <dbReference type="ARBA" id="ARBA00022448"/>
    </source>
</evidence>
<accession>A0A2B4R5J5</accession>
<keyword evidence="9" id="KW-0547">Nucleotide-binding</keyword>
<comment type="subcellular location">
    <subcellularLocation>
        <location evidence="2">Membrane</location>
        <topology evidence="2">Single-pass membrane protein</topology>
    </subcellularLocation>
    <subcellularLocation>
        <location evidence="17">Plastid</location>
        <location evidence="17">Chloroplast outer membrane</location>
    </subcellularLocation>
</comment>
<keyword evidence="14 18" id="KW-1133">Transmembrane helix</keyword>
<dbReference type="SUPFAM" id="SSF52540">
    <property type="entry name" value="P-loop containing nucleoside triphosphate hydrolases"/>
    <property type="match status" value="2"/>
</dbReference>
<proteinExistence type="inferred from homology"/>
<dbReference type="InterPro" id="IPR006703">
    <property type="entry name" value="G_AIG1"/>
</dbReference>
<dbReference type="GO" id="GO:0016020">
    <property type="term" value="C:membrane"/>
    <property type="evidence" value="ECO:0007669"/>
    <property type="project" value="UniProtKB-SubCell"/>
</dbReference>
<evidence type="ECO:0000256" key="1">
    <source>
        <dbReference type="ARBA" id="ARBA00001946"/>
    </source>
</evidence>
<dbReference type="STRING" id="50429.A0A2B4R5J5"/>
<dbReference type="PANTHER" id="PTHR10903">
    <property type="entry name" value="GTPASE, IMAP FAMILY MEMBER-RELATED"/>
    <property type="match status" value="1"/>
</dbReference>
<dbReference type="GO" id="GO:0046872">
    <property type="term" value="F:metal ion binding"/>
    <property type="evidence" value="ECO:0007669"/>
    <property type="project" value="UniProtKB-KW"/>
</dbReference>
<sequence length="369" mass="41878">MAEVDRQAHISELFREYYKKDLTILVMGKFGVGKSSLVNAIVGKPVAVSEALSVYQNCVSEAKQYLCKVVEGIDVLVWDSPGLQDGEEKDDLNESKMAEVDRQAHISELFREYYKKDLTILVMGKFGVGKSSLVNAIVGKPVAVSEALSVYQNCVSEAKQYLCKVVEGIDVLVWDSPGLQDGEEKDDLYLADVQQRTKEIDVIIYCLRMDDARFYPADKRAIKNLTGVFGKQLWKHTVIALTFANEVQDPFDKDQQSYFMSRYALWRDTINSFFTTELNIGTHELPRMVPTGHHRQQRSLPYLEDWLTKLWMACCNVANANGSFNLVRDEAHNSSCKIIMKKCLLFCAFGFGVTLVYALLNYLRPKKPM</sequence>
<evidence type="ECO:0000259" key="19">
    <source>
        <dbReference type="PROSITE" id="PS51720"/>
    </source>
</evidence>
<keyword evidence="8" id="KW-0479">Metal-binding</keyword>
<evidence type="ECO:0000256" key="13">
    <source>
        <dbReference type="ARBA" id="ARBA00022927"/>
    </source>
</evidence>
<evidence type="ECO:0000256" key="2">
    <source>
        <dbReference type="ARBA" id="ARBA00004167"/>
    </source>
</evidence>
<evidence type="ECO:0000256" key="3">
    <source>
        <dbReference type="ARBA" id="ARBA00008535"/>
    </source>
</evidence>
<dbReference type="GO" id="GO:0005525">
    <property type="term" value="F:GTP binding"/>
    <property type="evidence" value="ECO:0007669"/>
    <property type="project" value="UniProtKB-KW"/>
</dbReference>
<feature type="domain" description="AIG1-type G" evidence="19">
    <location>
        <begin position="115"/>
        <end position="335"/>
    </location>
</feature>
<evidence type="ECO:0000256" key="11">
    <source>
        <dbReference type="ARBA" id="ARBA00022805"/>
    </source>
</evidence>
<dbReference type="PROSITE" id="PS51720">
    <property type="entry name" value="G_AIG1"/>
    <property type="match status" value="1"/>
</dbReference>
<keyword evidence="11" id="KW-1002">Plastid outer membrane</keyword>
<evidence type="ECO:0000256" key="5">
    <source>
        <dbReference type="ARBA" id="ARBA00022528"/>
    </source>
</evidence>
<dbReference type="OrthoDB" id="8954335at2759"/>
<protein>
    <submittedName>
        <fullName evidence="20">Translocase of chloroplast 34, chloroplastic</fullName>
    </submittedName>
</protein>
<reference evidence="21" key="1">
    <citation type="journal article" date="2017" name="bioRxiv">
        <title>Comparative analysis of the genomes of Stylophora pistillata and Acropora digitifera provides evidence for extensive differences between species of corals.</title>
        <authorList>
            <person name="Voolstra C.R."/>
            <person name="Li Y."/>
            <person name="Liew Y.J."/>
            <person name="Baumgarten S."/>
            <person name="Zoccola D."/>
            <person name="Flot J.-F."/>
            <person name="Tambutte S."/>
            <person name="Allemand D."/>
            <person name="Aranda M."/>
        </authorList>
    </citation>
    <scope>NUCLEOTIDE SEQUENCE [LARGE SCALE GENOMIC DNA]</scope>
</reference>
<feature type="transmembrane region" description="Helical" evidence="18">
    <location>
        <begin position="343"/>
        <end position="363"/>
    </location>
</feature>
<keyword evidence="6" id="KW-0934">Plastid</keyword>
<dbReference type="InterPro" id="IPR027417">
    <property type="entry name" value="P-loop_NTPase"/>
</dbReference>
<keyword evidence="21" id="KW-1185">Reference proteome</keyword>
<keyword evidence="12" id="KW-0460">Magnesium</keyword>
<dbReference type="PANTHER" id="PTHR10903:SF135">
    <property type="entry name" value="TRANSLOCASE OF CHLOROPLAST 120, CHLOROPLASTIC-RELATED"/>
    <property type="match status" value="1"/>
</dbReference>
<evidence type="ECO:0000256" key="15">
    <source>
        <dbReference type="ARBA" id="ARBA00023134"/>
    </source>
</evidence>
<dbReference type="EMBL" id="LSMT01001138">
    <property type="protein sequence ID" value="PFX12911.1"/>
    <property type="molecule type" value="Genomic_DNA"/>
</dbReference>
<keyword evidence="5" id="KW-0150">Chloroplast</keyword>
<dbReference type="CDD" id="cd00882">
    <property type="entry name" value="Ras_like_GTPase"/>
    <property type="match status" value="1"/>
</dbReference>